<dbReference type="GO" id="GO:0005737">
    <property type="term" value="C:cytoplasm"/>
    <property type="evidence" value="ECO:0007669"/>
    <property type="project" value="TreeGrafter"/>
</dbReference>
<dbReference type="EMBL" id="JARKIB010000006">
    <property type="protein sequence ID" value="KAJ7779170.1"/>
    <property type="molecule type" value="Genomic_DNA"/>
</dbReference>
<dbReference type="GO" id="GO:0007165">
    <property type="term" value="P:signal transduction"/>
    <property type="evidence" value="ECO:0007669"/>
    <property type="project" value="TreeGrafter"/>
</dbReference>
<dbReference type="Pfam" id="PF07714">
    <property type="entry name" value="PK_Tyr_Ser-Thr"/>
    <property type="match status" value="1"/>
</dbReference>
<name>A0AAD7K680_9AGAR</name>
<feature type="region of interest" description="Disordered" evidence="1">
    <location>
        <begin position="261"/>
        <end position="285"/>
    </location>
</feature>
<comment type="caution">
    <text evidence="3">The sequence shown here is derived from an EMBL/GenBank/DDBJ whole genome shotgun (WGS) entry which is preliminary data.</text>
</comment>
<protein>
    <recommendedName>
        <fullName evidence="2">Protein kinase domain-containing protein</fullName>
    </recommendedName>
</protein>
<dbReference type="InterPro" id="IPR001245">
    <property type="entry name" value="Ser-Thr/Tyr_kinase_cat_dom"/>
</dbReference>
<dbReference type="PANTHER" id="PTHR23257:SF706">
    <property type="entry name" value="PROTO-ONCOGENE SERINE_THREONINE-PROTEIN KINASE MOS"/>
    <property type="match status" value="1"/>
</dbReference>
<dbReference type="InterPro" id="IPR050167">
    <property type="entry name" value="Ser_Thr_protein_kinase"/>
</dbReference>
<dbReference type="PANTHER" id="PTHR23257">
    <property type="entry name" value="SERINE-THREONINE PROTEIN KINASE"/>
    <property type="match status" value="1"/>
</dbReference>
<dbReference type="GO" id="GO:0004672">
    <property type="term" value="F:protein kinase activity"/>
    <property type="evidence" value="ECO:0007669"/>
    <property type="project" value="InterPro"/>
</dbReference>
<dbReference type="PROSITE" id="PS50011">
    <property type="entry name" value="PROTEIN_KINASE_DOM"/>
    <property type="match status" value="1"/>
</dbReference>
<feature type="region of interest" description="Disordered" evidence="1">
    <location>
        <begin position="904"/>
        <end position="929"/>
    </location>
</feature>
<proteinExistence type="predicted"/>
<dbReference type="InterPro" id="IPR011009">
    <property type="entry name" value="Kinase-like_dom_sf"/>
</dbReference>
<keyword evidence="4" id="KW-1185">Reference proteome</keyword>
<dbReference type="SUPFAM" id="SSF56112">
    <property type="entry name" value="Protein kinase-like (PK-like)"/>
    <property type="match status" value="1"/>
</dbReference>
<gene>
    <name evidence="3" type="ORF">B0H16DRAFT_1711520</name>
</gene>
<dbReference type="InterPro" id="IPR000719">
    <property type="entry name" value="Prot_kinase_dom"/>
</dbReference>
<dbReference type="AlphaFoldDB" id="A0AAD7K680"/>
<dbReference type="Gene3D" id="1.10.510.10">
    <property type="entry name" value="Transferase(Phosphotransferase) domain 1"/>
    <property type="match status" value="1"/>
</dbReference>
<evidence type="ECO:0000313" key="3">
    <source>
        <dbReference type="EMBL" id="KAJ7779170.1"/>
    </source>
</evidence>
<feature type="region of interest" description="Disordered" evidence="1">
    <location>
        <begin position="450"/>
        <end position="481"/>
    </location>
</feature>
<evidence type="ECO:0000256" key="1">
    <source>
        <dbReference type="SAM" id="MobiDB-lite"/>
    </source>
</evidence>
<evidence type="ECO:0000313" key="4">
    <source>
        <dbReference type="Proteomes" id="UP001215598"/>
    </source>
</evidence>
<dbReference type="GO" id="GO:0005524">
    <property type="term" value="F:ATP binding"/>
    <property type="evidence" value="ECO:0007669"/>
    <property type="project" value="InterPro"/>
</dbReference>
<reference evidence="3" key="1">
    <citation type="submission" date="2023-03" db="EMBL/GenBank/DDBJ databases">
        <title>Massive genome expansion in bonnet fungi (Mycena s.s.) driven by repeated elements and novel gene families across ecological guilds.</title>
        <authorList>
            <consortium name="Lawrence Berkeley National Laboratory"/>
            <person name="Harder C.B."/>
            <person name="Miyauchi S."/>
            <person name="Viragh M."/>
            <person name="Kuo A."/>
            <person name="Thoen E."/>
            <person name="Andreopoulos B."/>
            <person name="Lu D."/>
            <person name="Skrede I."/>
            <person name="Drula E."/>
            <person name="Henrissat B."/>
            <person name="Morin E."/>
            <person name="Kohler A."/>
            <person name="Barry K."/>
            <person name="LaButti K."/>
            <person name="Morin E."/>
            <person name="Salamov A."/>
            <person name="Lipzen A."/>
            <person name="Mereny Z."/>
            <person name="Hegedus B."/>
            <person name="Baldrian P."/>
            <person name="Stursova M."/>
            <person name="Weitz H."/>
            <person name="Taylor A."/>
            <person name="Grigoriev I.V."/>
            <person name="Nagy L.G."/>
            <person name="Martin F."/>
            <person name="Kauserud H."/>
        </authorList>
    </citation>
    <scope>NUCLEOTIDE SEQUENCE</scope>
    <source>
        <strain evidence="3">CBHHK182m</strain>
    </source>
</reference>
<sequence>MPAAHQVYSSQLSQLHQGYALWGPEPCHYKEVTPGDVGYLKDGSFHRLFNATLSADHEDQTLGVPPCFQPLELPPAWLYRNDKFFNPGNLRSSSVTECRYGIDVNGTILPGGAGVYFSCSTKQGALLHLSRPAIREDALAMEAFETCTLQHFQHWYDFANKTLRRGVKTGMMIVTGCDKTFEWASAVFDERSKDAGISLQIDAVPGLSAELTFSGKWDTSSAVQHRSGPIHKGADAPKNDQTIFIRGYKVLQRPMRAPKVIRAAAKPRSRSPSPGRDGDQPDLCAASVSDLGESTEWEWALESIPGDSRVYHPSDALLEYILDHSEDDVAIVHDDDWCGVSTHPALRTGCPLVAEILQRYERSFFDDNTSTPGDEWNPCFVASDTDRNASLLGHAPAPFIPRRPDASDPIHGLPSSPIHKGADEHKIDQTKSFIHSYKDFQTSTRAPKVTRAAAAWPDQDEDQAARGTVSAPGTDKSTKWGWGPRQARGFVSFDDRPDLRYPERFKSAVSARDSHRIADLVSTAAKPLVPVYHARDALTQPKISQGRQEILDNSNKWFVSDTKQPWLSGTVKFINSVLLFDIPTSTATKSRRPLLQADSSSSQGDTTPVRFHPAFIAKLEKVDQKVAGRGLGNMWCPVPGRYKILRALQNPDTAARPKNLFRDIFIRGQLEQMHRTPFGASDLSLGGWPFLTSPSIRHGILTEFLSNERSNINHLSLISNIVCGLEYLHSQDIVHGDANILVTSSSKPLLADFGISSIINAEATNRAGTPRWCAPELFLPEGRTSFGSDVFSFASVSYEILTAFQQKQDDTDPIASDNVIKNHQRLLEAHDDIPLPDSLWRLLGDCWDGTAENRPTAHQIVERLRRPLIQARTSSSLSDWDHPALAELPKAPLLSLVEYGSSKLEEVSEEDTPSRLARPETGTVDSIPL</sequence>
<organism evidence="3 4">
    <name type="scientific">Mycena metata</name>
    <dbReference type="NCBI Taxonomy" id="1033252"/>
    <lineage>
        <taxon>Eukaryota</taxon>
        <taxon>Fungi</taxon>
        <taxon>Dikarya</taxon>
        <taxon>Basidiomycota</taxon>
        <taxon>Agaricomycotina</taxon>
        <taxon>Agaricomycetes</taxon>
        <taxon>Agaricomycetidae</taxon>
        <taxon>Agaricales</taxon>
        <taxon>Marasmiineae</taxon>
        <taxon>Mycenaceae</taxon>
        <taxon>Mycena</taxon>
    </lineage>
</organism>
<feature type="domain" description="Protein kinase" evidence="2">
    <location>
        <begin position="620"/>
        <end position="869"/>
    </location>
</feature>
<dbReference type="Proteomes" id="UP001215598">
    <property type="component" value="Unassembled WGS sequence"/>
</dbReference>
<accession>A0AAD7K680</accession>
<evidence type="ECO:0000259" key="2">
    <source>
        <dbReference type="PROSITE" id="PS50011"/>
    </source>
</evidence>